<dbReference type="GeneID" id="19179393"/>
<proteinExistence type="predicted"/>
<feature type="region of interest" description="Disordered" evidence="1">
    <location>
        <begin position="186"/>
        <end position="211"/>
    </location>
</feature>
<evidence type="ECO:0000256" key="1">
    <source>
        <dbReference type="SAM" id="MobiDB-lite"/>
    </source>
</evidence>
<evidence type="ECO:0000313" key="2">
    <source>
        <dbReference type="EMBL" id="EXJ60655.1"/>
    </source>
</evidence>
<dbReference type="OrthoDB" id="10377967at2759"/>
<dbReference type="VEuPathDB" id="FungiDB:A1O7_04808"/>
<feature type="region of interest" description="Disordered" evidence="1">
    <location>
        <begin position="144"/>
        <end position="174"/>
    </location>
</feature>
<evidence type="ECO:0000313" key="3">
    <source>
        <dbReference type="Proteomes" id="UP000019473"/>
    </source>
</evidence>
<reference evidence="2 3" key="1">
    <citation type="submission" date="2013-03" db="EMBL/GenBank/DDBJ databases">
        <title>The Genome Sequence of Cladophialophora yegresii CBS 114405.</title>
        <authorList>
            <consortium name="The Broad Institute Genomics Platform"/>
            <person name="Cuomo C."/>
            <person name="de Hoog S."/>
            <person name="Gorbushina A."/>
            <person name="Walker B."/>
            <person name="Young S.K."/>
            <person name="Zeng Q."/>
            <person name="Gargeya S."/>
            <person name="Fitzgerald M."/>
            <person name="Haas B."/>
            <person name="Abouelleil A."/>
            <person name="Allen A.W."/>
            <person name="Alvarado L."/>
            <person name="Arachchi H.M."/>
            <person name="Berlin A.M."/>
            <person name="Chapman S.B."/>
            <person name="Gainer-Dewar J."/>
            <person name="Goldberg J."/>
            <person name="Griggs A."/>
            <person name="Gujja S."/>
            <person name="Hansen M."/>
            <person name="Howarth C."/>
            <person name="Imamovic A."/>
            <person name="Ireland A."/>
            <person name="Larimer J."/>
            <person name="McCowan C."/>
            <person name="Murphy C."/>
            <person name="Pearson M."/>
            <person name="Poon T.W."/>
            <person name="Priest M."/>
            <person name="Roberts A."/>
            <person name="Saif S."/>
            <person name="Shea T."/>
            <person name="Sisk P."/>
            <person name="Sykes S."/>
            <person name="Wortman J."/>
            <person name="Nusbaum C."/>
            <person name="Birren B."/>
        </authorList>
    </citation>
    <scope>NUCLEOTIDE SEQUENCE [LARGE SCALE GENOMIC DNA]</scope>
    <source>
        <strain evidence="2 3">CBS 114405</strain>
    </source>
</reference>
<accession>W9W6N3</accession>
<sequence>MDQYLNLYSLSCETLLDPYREIKALGRWIKFYSIGGSLRVTQPTRLGFEICLSKSLHTASKVKRTFQIHIDVFGQLAQLFAIPLPASPRDGLHSQHGTNQPKSGPSREPGNAIVIEALVFPHSLKTQILEDCYQSFLSKQRITPTGHGQGCASERTPQNGAEAPTTTHSDSSARTACISAAVAGVRSNDNDNDSDEDATVSRKRIRKTADEKEAELRCPEAAAGRGYAKCLTYSTRQVHRLKSDHLMPDHQFQRHMLEIGRGKRREAEEHKWVRLFLKLNPDWNTNPPSPYYSTNYQTLHDFGTFLRGEAEQFWQAGFRALGDRGMGNTLASNVGDHPSQSPAPVSQLSHQVSISNDISITSVDERPNLGHHASLDEQSYSAAGLNMLDYQSNLLPFPSTSSRSLGKLQTAKPRLETCQGCQGWFSWSAKATPYVVSSGLCRCESHLQQCVYFMDKYDAGKCTCCDGRMPFSDRATPFILPAFKIDTGPLIDENDFSDMMNWDASGL</sequence>
<feature type="region of interest" description="Disordered" evidence="1">
    <location>
        <begin position="90"/>
        <end position="109"/>
    </location>
</feature>
<dbReference type="HOGENOM" id="CLU_027209_0_0_1"/>
<keyword evidence="3" id="KW-1185">Reference proteome</keyword>
<dbReference type="EMBL" id="AMGW01000003">
    <property type="protein sequence ID" value="EXJ60655.1"/>
    <property type="molecule type" value="Genomic_DNA"/>
</dbReference>
<name>W9W6N3_9EURO</name>
<comment type="caution">
    <text evidence="2">The sequence shown here is derived from an EMBL/GenBank/DDBJ whole genome shotgun (WGS) entry which is preliminary data.</text>
</comment>
<protein>
    <submittedName>
        <fullName evidence="2">Uncharacterized protein</fullName>
    </submittedName>
</protein>
<dbReference type="Proteomes" id="UP000019473">
    <property type="component" value="Unassembled WGS sequence"/>
</dbReference>
<dbReference type="AlphaFoldDB" id="W9W6N3"/>
<feature type="compositionally biased region" description="Polar residues" evidence="1">
    <location>
        <begin position="155"/>
        <end position="174"/>
    </location>
</feature>
<organism evidence="2 3">
    <name type="scientific">Cladophialophora yegresii CBS 114405</name>
    <dbReference type="NCBI Taxonomy" id="1182544"/>
    <lineage>
        <taxon>Eukaryota</taxon>
        <taxon>Fungi</taxon>
        <taxon>Dikarya</taxon>
        <taxon>Ascomycota</taxon>
        <taxon>Pezizomycotina</taxon>
        <taxon>Eurotiomycetes</taxon>
        <taxon>Chaetothyriomycetidae</taxon>
        <taxon>Chaetothyriales</taxon>
        <taxon>Herpotrichiellaceae</taxon>
        <taxon>Cladophialophora</taxon>
    </lineage>
</organism>
<gene>
    <name evidence="2" type="ORF">A1O7_04808</name>
</gene>
<dbReference type="RefSeq" id="XP_007757008.1">
    <property type="nucleotide sequence ID" value="XM_007758818.1"/>
</dbReference>